<dbReference type="SMART" id="SM00448">
    <property type="entry name" value="REC"/>
    <property type="match status" value="1"/>
</dbReference>
<sequence length="447" mass="49883">MRSILIVEDDITFGMMLKTWLGKKGFNVSSVSNIARAQKHIDAQPVDLILSDLRLPDHDGIHLLKWMGEKELHIPLIIMTGYADIQSAVQAMKLGAQDYIAKPVNPEELLKKMSEALQKKEAPLPKTPLTEKSPKTKQESHSYLEGESDAAKQLYNYVSLVAPTNMSVLINGASGTGKEYVAHRIHQLSKRSDKPFIAIDCGSIPKELAASEFFGHIKGSFTGALSDKTGAFVAANGGTIFLDEIGNLSYEIQIQLLRALQERKIRPVGSNSEITVDIRLVSATNENLEQAIEKGTFREDLYHRINEFTLRMPTLKERGGDILLFANFFLDQANKELDKQLIGFDANASKALLEYHWPGNLRQMKNIIKRATLLAQGSFIGLAELGSEILETQLSTPKMTLRDEDAEKEHILEALRQTGNNKSRAAQLLDIDRKTLYNKLKLYGIDL</sequence>
<dbReference type="HOGENOM" id="CLU_000445_0_4_10"/>
<reference evidence="9 10" key="1">
    <citation type="submission" date="2012-02" db="EMBL/GenBank/DDBJ databases">
        <title>The Genome Sequence of Bacteroides fragilis CL07T12C05.</title>
        <authorList>
            <consortium name="The Broad Institute Genome Sequencing Platform"/>
            <person name="Earl A."/>
            <person name="Ward D."/>
            <person name="Feldgarden M."/>
            <person name="Gevers D."/>
            <person name="Zitomersky N.L."/>
            <person name="Coyne M.J."/>
            <person name="Comstock L.E."/>
            <person name="Young S.K."/>
            <person name="Zeng Q."/>
            <person name="Gargeya S."/>
            <person name="Fitzgerald M."/>
            <person name="Haas B."/>
            <person name="Abouelleil A."/>
            <person name="Alvarado L."/>
            <person name="Arachchi H.M."/>
            <person name="Berlin A."/>
            <person name="Chapman S.B."/>
            <person name="Gearin G."/>
            <person name="Goldberg J."/>
            <person name="Griggs A."/>
            <person name="Gujja S."/>
            <person name="Hansen M."/>
            <person name="Heiman D."/>
            <person name="Howarth C."/>
            <person name="Larimer J."/>
            <person name="Lui A."/>
            <person name="MacDonald P.J.P."/>
            <person name="McCowen C."/>
            <person name="Montmayeur A."/>
            <person name="Murphy C."/>
            <person name="Neiman D."/>
            <person name="Pearson M."/>
            <person name="Priest M."/>
            <person name="Roberts A."/>
            <person name="Saif S."/>
            <person name="Shea T."/>
            <person name="Sisk P."/>
            <person name="Stolte C."/>
            <person name="Sykes S."/>
            <person name="Wortman J."/>
            <person name="Nusbaum C."/>
            <person name="Birren B."/>
        </authorList>
    </citation>
    <scope>NUCLEOTIDE SEQUENCE [LARGE SCALE GENOMIC DNA]</scope>
    <source>
        <strain evidence="9 10">CL07T12C05</strain>
    </source>
</reference>
<proteinExistence type="predicted"/>
<dbReference type="InterPro" id="IPR009057">
    <property type="entry name" value="Homeodomain-like_sf"/>
</dbReference>
<accession>A0A0E2AIC7</accession>
<evidence type="ECO:0000256" key="5">
    <source>
        <dbReference type="PROSITE-ProRule" id="PRU00169"/>
    </source>
</evidence>
<dbReference type="GO" id="GO:0006355">
    <property type="term" value="P:regulation of DNA-templated transcription"/>
    <property type="evidence" value="ECO:0007669"/>
    <property type="project" value="InterPro"/>
</dbReference>
<evidence type="ECO:0000259" key="7">
    <source>
        <dbReference type="PROSITE" id="PS50045"/>
    </source>
</evidence>
<dbReference type="InterPro" id="IPR025943">
    <property type="entry name" value="Sigma_54_int_dom_ATP-bd_2"/>
</dbReference>
<dbReference type="Pfam" id="PF25601">
    <property type="entry name" value="AAA_lid_14"/>
    <property type="match status" value="1"/>
</dbReference>
<dbReference type="PROSITE" id="PS50045">
    <property type="entry name" value="SIGMA54_INTERACT_4"/>
    <property type="match status" value="1"/>
</dbReference>
<dbReference type="Pfam" id="PF00072">
    <property type="entry name" value="Response_reg"/>
    <property type="match status" value="1"/>
</dbReference>
<dbReference type="EMBL" id="AGXN01000030">
    <property type="protein sequence ID" value="EIY88772.1"/>
    <property type="molecule type" value="Genomic_DNA"/>
</dbReference>
<dbReference type="PROSITE" id="PS00676">
    <property type="entry name" value="SIGMA54_INTERACT_2"/>
    <property type="match status" value="1"/>
</dbReference>
<protein>
    <recommendedName>
        <fullName evidence="11">Sigma-54 factor interaction domain-containing protein</fullName>
    </recommendedName>
</protein>
<evidence type="ECO:0000256" key="1">
    <source>
        <dbReference type="ARBA" id="ARBA00022741"/>
    </source>
</evidence>
<dbReference type="GeneID" id="60369199"/>
<evidence type="ECO:0008006" key="11">
    <source>
        <dbReference type="Google" id="ProtNLM"/>
    </source>
</evidence>
<feature type="domain" description="Sigma-54 factor interaction" evidence="7">
    <location>
        <begin position="144"/>
        <end position="373"/>
    </location>
</feature>
<dbReference type="InterPro" id="IPR027417">
    <property type="entry name" value="P-loop_NTPase"/>
</dbReference>
<evidence type="ECO:0000313" key="10">
    <source>
        <dbReference type="Proteomes" id="UP000003879"/>
    </source>
</evidence>
<dbReference type="Proteomes" id="UP000003879">
    <property type="component" value="Unassembled WGS sequence"/>
</dbReference>
<dbReference type="PROSITE" id="PS50110">
    <property type="entry name" value="RESPONSE_REGULATORY"/>
    <property type="match status" value="1"/>
</dbReference>
<dbReference type="Pfam" id="PF02954">
    <property type="entry name" value="HTH_8"/>
    <property type="match status" value="1"/>
</dbReference>
<dbReference type="SUPFAM" id="SSF52540">
    <property type="entry name" value="P-loop containing nucleoside triphosphate hydrolases"/>
    <property type="match status" value="1"/>
</dbReference>
<dbReference type="Gene3D" id="3.40.50.300">
    <property type="entry name" value="P-loop containing nucleotide triphosphate hydrolases"/>
    <property type="match status" value="1"/>
</dbReference>
<dbReference type="InterPro" id="IPR002078">
    <property type="entry name" value="Sigma_54_int"/>
</dbReference>
<dbReference type="PATRIC" id="fig|997883.3.peg.4824"/>
<dbReference type="PRINTS" id="PR01590">
    <property type="entry name" value="HTHFIS"/>
</dbReference>
<dbReference type="SUPFAM" id="SSF46689">
    <property type="entry name" value="Homeodomain-like"/>
    <property type="match status" value="1"/>
</dbReference>
<comment type="caution">
    <text evidence="9">The sequence shown here is derived from an EMBL/GenBank/DDBJ whole genome shotgun (WGS) entry which is preliminary data.</text>
</comment>
<keyword evidence="3" id="KW-0805">Transcription regulation</keyword>
<keyword evidence="5" id="KW-0597">Phosphoprotein</keyword>
<dbReference type="AlphaFoldDB" id="A0A0E2AIC7"/>
<feature type="compositionally biased region" description="Basic and acidic residues" evidence="6">
    <location>
        <begin position="132"/>
        <end position="141"/>
    </location>
</feature>
<dbReference type="InterPro" id="IPR011006">
    <property type="entry name" value="CheY-like_superfamily"/>
</dbReference>
<feature type="region of interest" description="Disordered" evidence="6">
    <location>
        <begin position="120"/>
        <end position="141"/>
    </location>
</feature>
<dbReference type="FunFam" id="3.40.50.300:FF:000006">
    <property type="entry name" value="DNA-binding transcriptional regulator NtrC"/>
    <property type="match status" value="1"/>
</dbReference>
<dbReference type="CDD" id="cd00009">
    <property type="entry name" value="AAA"/>
    <property type="match status" value="1"/>
</dbReference>
<keyword evidence="2" id="KW-0067">ATP-binding</keyword>
<evidence type="ECO:0000256" key="3">
    <source>
        <dbReference type="ARBA" id="ARBA00023015"/>
    </source>
</evidence>
<keyword evidence="4" id="KW-0804">Transcription</keyword>
<dbReference type="PANTHER" id="PTHR32071">
    <property type="entry name" value="TRANSCRIPTIONAL REGULATORY PROTEIN"/>
    <property type="match status" value="1"/>
</dbReference>
<dbReference type="InterPro" id="IPR002197">
    <property type="entry name" value="HTH_Fis"/>
</dbReference>
<dbReference type="GO" id="GO:0043565">
    <property type="term" value="F:sequence-specific DNA binding"/>
    <property type="evidence" value="ECO:0007669"/>
    <property type="project" value="InterPro"/>
</dbReference>
<name>A0A0E2AIC7_BACFG</name>
<dbReference type="RefSeq" id="WP_005792018.1">
    <property type="nucleotide sequence ID" value="NZ_JH724220.1"/>
</dbReference>
<keyword evidence="1" id="KW-0547">Nucleotide-binding</keyword>
<evidence type="ECO:0000256" key="2">
    <source>
        <dbReference type="ARBA" id="ARBA00022840"/>
    </source>
</evidence>
<gene>
    <name evidence="9" type="ORF">HMPREF1056_04562</name>
</gene>
<dbReference type="Gene3D" id="3.40.50.2300">
    <property type="match status" value="1"/>
</dbReference>
<dbReference type="GO" id="GO:0005524">
    <property type="term" value="F:ATP binding"/>
    <property type="evidence" value="ECO:0007669"/>
    <property type="project" value="UniProtKB-KW"/>
</dbReference>
<dbReference type="InterPro" id="IPR001789">
    <property type="entry name" value="Sig_transdc_resp-reg_receiver"/>
</dbReference>
<dbReference type="SUPFAM" id="SSF52172">
    <property type="entry name" value="CheY-like"/>
    <property type="match status" value="1"/>
</dbReference>
<feature type="domain" description="Response regulatory" evidence="8">
    <location>
        <begin position="3"/>
        <end position="117"/>
    </location>
</feature>
<dbReference type="InterPro" id="IPR003593">
    <property type="entry name" value="AAA+_ATPase"/>
</dbReference>
<evidence type="ECO:0000256" key="6">
    <source>
        <dbReference type="SAM" id="MobiDB-lite"/>
    </source>
</evidence>
<dbReference type="Gene3D" id="1.10.8.60">
    <property type="match status" value="1"/>
</dbReference>
<dbReference type="SMART" id="SM00382">
    <property type="entry name" value="AAA"/>
    <property type="match status" value="1"/>
</dbReference>
<dbReference type="Gene3D" id="1.10.10.60">
    <property type="entry name" value="Homeodomain-like"/>
    <property type="match status" value="1"/>
</dbReference>
<dbReference type="GO" id="GO:0000160">
    <property type="term" value="P:phosphorelay signal transduction system"/>
    <property type="evidence" value="ECO:0007669"/>
    <property type="project" value="InterPro"/>
</dbReference>
<evidence type="ECO:0000259" key="8">
    <source>
        <dbReference type="PROSITE" id="PS50110"/>
    </source>
</evidence>
<evidence type="ECO:0000256" key="4">
    <source>
        <dbReference type="ARBA" id="ARBA00023163"/>
    </source>
</evidence>
<dbReference type="InterPro" id="IPR058031">
    <property type="entry name" value="AAA_lid_NorR"/>
</dbReference>
<organism evidence="9 10">
    <name type="scientific">Bacteroides fragilis CL07T12C05</name>
    <dbReference type="NCBI Taxonomy" id="997883"/>
    <lineage>
        <taxon>Bacteria</taxon>
        <taxon>Pseudomonadati</taxon>
        <taxon>Bacteroidota</taxon>
        <taxon>Bacteroidia</taxon>
        <taxon>Bacteroidales</taxon>
        <taxon>Bacteroidaceae</taxon>
        <taxon>Bacteroides</taxon>
    </lineage>
</organism>
<dbReference type="PANTHER" id="PTHR32071:SF81">
    <property type="entry name" value="PROPIONATE CATABOLISM OPERON REGULATORY PROTEIN"/>
    <property type="match status" value="1"/>
</dbReference>
<dbReference type="Pfam" id="PF00158">
    <property type="entry name" value="Sigma54_activat"/>
    <property type="match status" value="1"/>
</dbReference>
<evidence type="ECO:0000313" key="9">
    <source>
        <dbReference type="EMBL" id="EIY88772.1"/>
    </source>
</evidence>
<feature type="modified residue" description="4-aspartylphosphate" evidence="5">
    <location>
        <position position="52"/>
    </location>
</feature>